<dbReference type="PANTHER" id="PTHR43536:SF1">
    <property type="entry name" value="MANNOSYLGLYCOPROTEIN ENDO-BETA-MANNOSIDASE"/>
    <property type="match status" value="1"/>
</dbReference>
<dbReference type="InterPro" id="IPR043534">
    <property type="entry name" value="EBDG/EBM"/>
</dbReference>
<dbReference type="InterPro" id="IPR006102">
    <property type="entry name" value="Ig-like_GH2"/>
</dbReference>
<dbReference type="Pfam" id="PF02836">
    <property type="entry name" value="Glyco_hydro_2_C"/>
    <property type="match status" value="1"/>
</dbReference>
<feature type="domain" description="Glycoside hydrolase family 2 catalytic" evidence="5">
    <location>
        <begin position="340"/>
        <end position="485"/>
    </location>
</feature>
<keyword evidence="12" id="KW-1185">Reference proteome</keyword>
<evidence type="ECO:0000259" key="5">
    <source>
        <dbReference type="Pfam" id="PF02836"/>
    </source>
</evidence>
<proteinExistence type="inferred from homology"/>
<dbReference type="RefSeq" id="WP_106541444.1">
    <property type="nucleotide sequence ID" value="NZ_BLAU01000001.1"/>
</dbReference>
<dbReference type="Gene3D" id="2.60.40.10">
    <property type="entry name" value="Immunoglobulins"/>
    <property type="match status" value="3"/>
</dbReference>
<feature type="domain" description="Beta-mannosidase-like galactose-binding" evidence="8">
    <location>
        <begin position="63"/>
        <end position="175"/>
    </location>
</feature>
<dbReference type="InterPro" id="IPR006103">
    <property type="entry name" value="Glyco_hydro_2_cat"/>
</dbReference>
<dbReference type="SUPFAM" id="SSF51445">
    <property type="entry name" value="(Trans)glycosidases"/>
    <property type="match status" value="1"/>
</dbReference>
<evidence type="ECO:0000259" key="8">
    <source>
        <dbReference type="Pfam" id="PF22666"/>
    </source>
</evidence>
<evidence type="ECO:0000256" key="1">
    <source>
        <dbReference type="ARBA" id="ARBA00007401"/>
    </source>
</evidence>
<dbReference type="GO" id="GO:0004553">
    <property type="term" value="F:hydrolase activity, hydrolyzing O-glycosyl compounds"/>
    <property type="evidence" value="ECO:0007669"/>
    <property type="project" value="InterPro"/>
</dbReference>
<dbReference type="Proteomes" id="UP000240621">
    <property type="component" value="Unassembled WGS sequence"/>
</dbReference>
<dbReference type="SUPFAM" id="SSF49785">
    <property type="entry name" value="Galactose-binding domain-like"/>
    <property type="match status" value="1"/>
</dbReference>
<feature type="domain" description="Glycoside hydrolase family 2 immunoglobulin-like beta-sandwich" evidence="4">
    <location>
        <begin position="210"/>
        <end position="324"/>
    </location>
</feature>
<dbReference type="Pfam" id="PF18368">
    <property type="entry name" value="Ig_GlcNase"/>
    <property type="match status" value="1"/>
</dbReference>
<dbReference type="InterPro" id="IPR041447">
    <property type="entry name" value="Mannosidase_ig"/>
</dbReference>
<dbReference type="EMBL" id="BLAU01000001">
    <property type="protein sequence ID" value="GET23143.1"/>
    <property type="molecule type" value="Genomic_DNA"/>
</dbReference>
<dbReference type="OrthoDB" id="9801077at2"/>
<dbReference type="Proteomes" id="UP000396862">
    <property type="component" value="Unassembled WGS sequence"/>
</dbReference>
<evidence type="ECO:0000259" key="4">
    <source>
        <dbReference type="Pfam" id="PF00703"/>
    </source>
</evidence>
<reference evidence="9 12" key="2">
    <citation type="submission" date="2019-10" db="EMBL/GenBank/DDBJ databases">
        <title>Prolixibacter strains distinguished by the presence of nitrate reductase genes were adept at nitrate-dependent anaerobic corrosion of metallic iron and carbon steel.</title>
        <authorList>
            <person name="Iino T."/>
            <person name="Shono N."/>
            <person name="Ito K."/>
            <person name="Nakamura R."/>
            <person name="Sueoka K."/>
            <person name="Harayama S."/>
            <person name="Ohkuma M."/>
        </authorList>
    </citation>
    <scope>NUCLEOTIDE SEQUENCE [LARGE SCALE GENOMIC DNA]</scope>
    <source>
        <strain evidence="9 12">MIC1-1</strain>
    </source>
</reference>
<evidence type="ECO:0000313" key="12">
    <source>
        <dbReference type="Proteomes" id="UP000396862"/>
    </source>
</evidence>
<dbReference type="GO" id="GO:0005975">
    <property type="term" value="P:carbohydrate metabolic process"/>
    <property type="evidence" value="ECO:0007669"/>
    <property type="project" value="InterPro"/>
</dbReference>
<evidence type="ECO:0000313" key="10">
    <source>
        <dbReference type="EMBL" id="PSK83594.1"/>
    </source>
</evidence>
<keyword evidence="2" id="KW-0378">Hydrolase</keyword>
<dbReference type="Pfam" id="PF17786">
    <property type="entry name" value="Mannosidase_ig"/>
    <property type="match status" value="1"/>
</dbReference>
<feature type="domain" description="Mannosidase Ig/CBM-like" evidence="6">
    <location>
        <begin position="668"/>
        <end position="752"/>
    </location>
</feature>
<dbReference type="InterPro" id="IPR041351">
    <property type="entry name" value="Ig_GlcNase"/>
</dbReference>
<feature type="domain" description="Exo-beta-D-glucosaminidase Ig-fold" evidence="7">
    <location>
        <begin position="761"/>
        <end position="869"/>
    </location>
</feature>
<evidence type="ECO:0000256" key="3">
    <source>
        <dbReference type="ARBA" id="ARBA00023295"/>
    </source>
</evidence>
<dbReference type="Pfam" id="PF22666">
    <property type="entry name" value="Glyco_hydro_2_N2"/>
    <property type="match status" value="1"/>
</dbReference>
<name>A0A2P8CF45_9BACT</name>
<reference evidence="10 11" key="1">
    <citation type="submission" date="2018-03" db="EMBL/GenBank/DDBJ databases">
        <title>Genomic Encyclopedia of Archaeal and Bacterial Type Strains, Phase II (KMG-II): from individual species to whole genera.</title>
        <authorList>
            <person name="Goeker M."/>
        </authorList>
    </citation>
    <scope>NUCLEOTIDE SEQUENCE [LARGE SCALE GENOMIC DNA]</scope>
    <source>
        <strain evidence="10 11">DSM 27267</strain>
    </source>
</reference>
<dbReference type="InterPro" id="IPR008979">
    <property type="entry name" value="Galactose-bd-like_sf"/>
</dbReference>
<organism evidence="10 11">
    <name type="scientific">Prolixibacter denitrificans</name>
    <dbReference type="NCBI Taxonomy" id="1541063"/>
    <lineage>
        <taxon>Bacteria</taxon>
        <taxon>Pseudomonadati</taxon>
        <taxon>Bacteroidota</taxon>
        <taxon>Bacteroidia</taxon>
        <taxon>Marinilabiliales</taxon>
        <taxon>Prolixibacteraceae</taxon>
        <taxon>Prolixibacter</taxon>
    </lineage>
</organism>
<protein>
    <submittedName>
        <fullName evidence="9">Beta-mannosidase</fullName>
    </submittedName>
    <submittedName>
        <fullName evidence="10">Exo-1,4-beta-D-glucosaminidase</fullName>
    </submittedName>
</protein>
<dbReference type="Pfam" id="PF00703">
    <property type="entry name" value="Glyco_hydro_2"/>
    <property type="match status" value="1"/>
</dbReference>
<evidence type="ECO:0000259" key="7">
    <source>
        <dbReference type="Pfam" id="PF18368"/>
    </source>
</evidence>
<dbReference type="EMBL" id="PYGC01000003">
    <property type="protein sequence ID" value="PSK83594.1"/>
    <property type="molecule type" value="Genomic_DNA"/>
</dbReference>
<accession>A0A2P8CF45</accession>
<dbReference type="AlphaFoldDB" id="A0A2P8CF45"/>
<dbReference type="Gene3D" id="3.20.20.80">
    <property type="entry name" value="Glycosidases"/>
    <property type="match status" value="1"/>
</dbReference>
<gene>
    <name evidence="10" type="ORF">CLV93_1039</name>
    <name evidence="9" type="ORF">JCM18694_33890</name>
</gene>
<dbReference type="SUPFAM" id="SSF49303">
    <property type="entry name" value="beta-Galactosidase/glucuronidase domain"/>
    <property type="match status" value="3"/>
</dbReference>
<evidence type="ECO:0000259" key="6">
    <source>
        <dbReference type="Pfam" id="PF17786"/>
    </source>
</evidence>
<dbReference type="Gene3D" id="2.60.120.260">
    <property type="entry name" value="Galactose-binding domain-like"/>
    <property type="match status" value="1"/>
</dbReference>
<sequence length="870" mass="99363">MQFQGNLKTIMSLLVLILMSGCGYVQEQSATLKLDKNWTLQPYGEWSDDGQLIKPDVYSSKNELTCDVPSTVFAAMVKDGKYKDPFFSENLEKVPRKWFNNKWRYTKTFDIPENLLGTYSRLCFGGINYSADVFLNGKQIASADTLKGAFQRFEIDVTGKLKKKSNRLQVDVYPPQPGDFTVGFVDWTPKVPDKNMGLWRGVELRFNGPVSIEHPFVESKVNTANDSEAALTIETQVVNHSGMKLEATVEAQIGDVTVKKKVALKPFEKRMVVWTPKEYPALNFKNAKLWWPLTMGDPNLYTLNVSSKVDNQISDKLSQEFGIREVTSYINKAGSRAYKINGRDLQIRGGGWADDLLLRENKDNLKAQVEYTKLMNLNTIRLEGFWGESDELYKLCDENGILIMVGWSCEWEWENYVGKKCDEFGGVQTPEEIKLVSNSLDDQVLWLRNHPSIFVWVLGSDMLPRPALEKTYLKNLEVSDPTRPTLSACSVRTSEVTGPTAVKMNGPYDYVSPNYWYIDTVNGGAFGFNTETGPGPQIPPIETLKRMFPADKLWPVNEIWNYHCGRGEFHNIDTYLKALNHRYGEAKNIDDFEMKAQMANYEAIRPMFEAFAVNKANAGGVIQWMLNAPWPKLYWQLYDYYLTPNGAFFGTQNALKPLNIIYNYGNHGIYISNDYRHGFKDLTAEVKVLDLHSKVVLNKKVPFSVDEYTSKELLSLPEMRGTTPVYFADLRIVSPEGKEIAHSFYWLSQKKDVPDFKNTKWYVTPIKEYADFTALTELPKVKVEKTETVEQHGDQTWVKVTLKNPSDKLAFFIGLKAKTSESHEMVLPVFWNDNYISLLPGEERELTVKMNTKDLNGEQPVIEMKGYNTL</sequence>
<comment type="similarity">
    <text evidence="1">Belongs to the glycosyl hydrolase 2 family.</text>
</comment>
<keyword evidence="3" id="KW-0326">Glycosidase</keyword>
<evidence type="ECO:0000313" key="9">
    <source>
        <dbReference type="EMBL" id="GET23143.1"/>
    </source>
</evidence>
<comment type="caution">
    <text evidence="10">The sequence shown here is derived from an EMBL/GenBank/DDBJ whole genome shotgun (WGS) entry which is preliminary data.</text>
</comment>
<dbReference type="InterPro" id="IPR036156">
    <property type="entry name" value="Beta-gal/glucu_dom_sf"/>
</dbReference>
<dbReference type="InterPro" id="IPR054593">
    <property type="entry name" value="Beta-mannosidase-like_N2"/>
</dbReference>
<evidence type="ECO:0000256" key="2">
    <source>
        <dbReference type="ARBA" id="ARBA00022801"/>
    </source>
</evidence>
<dbReference type="PANTHER" id="PTHR43536">
    <property type="entry name" value="MANNOSYLGLYCOPROTEIN ENDO-BETA-MANNOSIDASE"/>
    <property type="match status" value="1"/>
</dbReference>
<evidence type="ECO:0000313" key="11">
    <source>
        <dbReference type="Proteomes" id="UP000240621"/>
    </source>
</evidence>
<dbReference type="InterPro" id="IPR017853">
    <property type="entry name" value="GH"/>
</dbReference>
<dbReference type="InterPro" id="IPR013783">
    <property type="entry name" value="Ig-like_fold"/>
</dbReference>